<dbReference type="Gene3D" id="3.40.50.150">
    <property type="entry name" value="Vaccinia Virus protein VP39"/>
    <property type="match status" value="1"/>
</dbReference>
<protein>
    <submittedName>
        <fullName evidence="6">O-methyltransferase-domain-containing protein</fullName>
    </submittedName>
</protein>
<evidence type="ECO:0000256" key="3">
    <source>
        <dbReference type="ARBA" id="ARBA00022691"/>
    </source>
</evidence>
<keyword evidence="3" id="KW-0949">S-adenosyl-L-methionine</keyword>
<feature type="domain" description="O-methyltransferase C-terminal" evidence="5">
    <location>
        <begin position="277"/>
        <end position="426"/>
    </location>
</feature>
<keyword evidence="1" id="KW-0489">Methyltransferase</keyword>
<dbReference type="GO" id="GO:0032259">
    <property type="term" value="P:methylation"/>
    <property type="evidence" value="ECO:0007669"/>
    <property type="project" value="UniProtKB-KW"/>
</dbReference>
<evidence type="ECO:0000256" key="1">
    <source>
        <dbReference type="ARBA" id="ARBA00022603"/>
    </source>
</evidence>
<dbReference type="PANTHER" id="PTHR43712">
    <property type="entry name" value="PUTATIVE (AFU_ORTHOLOGUE AFUA_4G14580)-RELATED"/>
    <property type="match status" value="1"/>
</dbReference>
<dbReference type="EMBL" id="MU864013">
    <property type="protein sequence ID" value="KAK4195421.1"/>
    <property type="molecule type" value="Genomic_DNA"/>
</dbReference>
<organism evidence="6 7">
    <name type="scientific">Triangularia verruculosa</name>
    <dbReference type="NCBI Taxonomy" id="2587418"/>
    <lineage>
        <taxon>Eukaryota</taxon>
        <taxon>Fungi</taxon>
        <taxon>Dikarya</taxon>
        <taxon>Ascomycota</taxon>
        <taxon>Pezizomycotina</taxon>
        <taxon>Sordariomycetes</taxon>
        <taxon>Sordariomycetidae</taxon>
        <taxon>Sordariales</taxon>
        <taxon>Podosporaceae</taxon>
        <taxon>Triangularia</taxon>
    </lineage>
</organism>
<feature type="region of interest" description="Disordered" evidence="4">
    <location>
        <begin position="1"/>
        <end position="25"/>
    </location>
</feature>
<accession>A0AAN6X9D6</accession>
<evidence type="ECO:0000256" key="4">
    <source>
        <dbReference type="SAM" id="MobiDB-lite"/>
    </source>
</evidence>
<gene>
    <name evidence="6" type="ORF">QBC40DRAFT_301181</name>
</gene>
<feature type="compositionally biased region" description="Polar residues" evidence="4">
    <location>
        <begin position="1"/>
        <end position="16"/>
    </location>
</feature>
<dbReference type="AlphaFoldDB" id="A0AAN6X9D6"/>
<reference evidence="6" key="1">
    <citation type="journal article" date="2023" name="Mol. Phylogenet. Evol.">
        <title>Genome-scale phylogeny and comparative genomics of the fungal order Sordariales.</title>
        <authorList>
            <person name="Hensen N."/>
            <person name="Bonometti L."/>
            <person name="Westerberg I."/>
            <person name="Brannstrom I.O."/>
            <person name="Guillou S."/>
            <person name="Cros-Aarteil S."/>
            <person name="Calhoun S."/>
            <person name="Haridas S."/>
            <person name="Kuo A."/>
            <person name="Mondo S."/>
            <person name="Pangilinan J."/>
            <person name="Riley R."/>
            <person name="LaButti K."/>
            <person name="Andreopoulos B."/>
            <person name="Lipzen A."/>
            <person name="Chen C."/>
            <person name="Yan M."/>
            <person name="Daum C."/>
            <person name="Ng V."/>
            <person name="Clum A."/>
            <person name="Steindorff A."/>
            <person name="Ohm R.A."/>
            <person name="Martin F."/>
            <person name="Silar P."/>
            <person name="Natvig D.O."/>
            <person name="Lalanne C."/>
            <person name="Gautier V."/>
            <person name="Ament-Velasquez S.L."/>
            <person name="Kruys A."/>
            <person name="Hutchinson M.I."/>
            <person name="Powell A.J."/>
            <person name="Barry K."/>
            <person name="Miller A.N."/>
            <person name="Grigoriev I.V."/>
            <person name="Debuchy R."/>
            <person name="Gladieux P."/>
            <person name="Hiltunen Thoren M."/>
            <person name="Johannesson H."/>
        </authorList>
    </citation>
    <scope>NUCLEOTIDE SEQUENCE</scope>
    <source>
        <strain evidence="6">CBS 315.58</strain>
    </source>
</reference>
<dbReference type="PROSITE" id="PS51683">
    <property type="entry name" value="SAM_OMT_II"/>
    <property type="match status" value="1"/>
</dbReference>
<dbReference type="SUPFAM" id="SSF53335">
    <property type="entry name" value="S-adenosyl-L-methionine-dependent methyltransferases"/>
    <property type="match status" value="1"/>
</dbReference>
<dbReference type="PANTHER" id="PTHR43712:SF16">
    <property type="entry name" value="O-METHYLTRANSFERASE ELCB"/>
    <property type="match status" value="1"/>
</dbReference>
<dbReference type="Pfam" id="PF00891">
    <property type="entry name" value="Methyltransf_2"/>
    <property type="match status" value="1"/>
</dbReference>
<evidence type="ECO:0000256" key="2">
    <source>
        <dbReference type="ARBA" id="ARBA00022679"/>
    </source>
</evidence>
<reference evidence="6" key="2">
    <citation type="submission" date="2023-05" db="EMBL/GenBank/DDBJ databases">
        <authorList>
            <consortium name="Lawrence Berkeley National Laboratory"/>
            <person name="Steindorff A."/>
            <person name="Hensen N."/>
            <person name="Bonometti L."/>
            <person name="Westerberg I."/>
            <person name="Brannstrom I.O."/>
            <person name="Guillou S."/>
            <person name="Cros-Aarteil S."/>
            <person name="Calhoun S."/>
            <person name="Haridas S."/>
            <person name="Kuo A."/>
            <person name="Mondo S."/>
            <person name="Pangilinan J."/>
            <person name="Riley R."/>
            <person name="Labutti K."/>
            <person name="Andreopoulos B."/>
            <person name="Lipzen A."/>
            <person name="Chen C."/>
            <person name="Yanf M."/>
            <person name="Daum C."/>
            <person name="Ng V."/>
            <person name="Clum A."/>
            <person name="Ohm R."/>
            <person name="Martin F."/>
            <person name="Silar P."/>
            <person name="Natvig D."/>
            <person name="Lalanne C."/>
            <person name="Gautier V."/>
            <person name="Ament-Velasquez S.L."/>
            <person name="Kruys A."/>
            <person name="Hutchinson M.I."/>
            <person name="Powell A.J."/>
            <person name="Barry K."/>
            <person name="Miller A.N."/>
            <person name="Grigoriev I.V."/>
            <person name="Debuchy R."/>
            <person name="Gladieux P."/>
            <person name="Thoren M.H."/>
            <person name="Johannesson H."/>
        </authorList>
    </citation>
    <scope>NUCLEOTIDE SEQUENCE</scope>
    <source>
        <strain evidence="6">CBS 315.58</strain>
    </source>
</reference>
<dbReference type="GO" id="GO:0008171">
    <property type="term" value="F:O-methyltransferase activity"/>
    <property type="evidence" value="ECO:0007669"/>
    <property type="project" value="InterPro"/>
</dbReference>
<comment type="caution">
    <text evidence="6">The sequence shown here is derived from an EMBL/GenBank/DDBJ whole genome shotgun (WGS) entry which is preliminary data.</text>
</comment>
<dbReference type="InterPro" id="IPR016461">
    <property type="entry name" value="COMT-like"/>
</dbReference>
<keyword evidence="7" id="KW-1185">Reference proteome</keyword>
<sequence>MLASPTIPTQRPTPNVATMMTTSPVSPSTTKPYDIVAAAEALLEDAKRLAATIDQGGDDIPLRRKLAQSARTFAVEASHPIEAVKDEWVTASDIAVWSLLSSWKAFDLIPVTSPGYITVSDLSLKLNADEALVTRLINHLIATSKLSPGPVPNSVSHSRLSPLYMSTNPVSDLAIIAVGNGFKAFFQWPEYFSRYGRREPPGQTHTPFSFAWGHPELPPWEVKALFPEYSGAFKRAMQAKNIFGGDIPITGEGALYDVSWVGSKRTTVARDGRGLRPKIVDVGGGMGQLLKELLGNVEGLAPQECVLQDRPDVIAAVERLNDGGLEGVRVMSHDFHDAQVVKGAWVYVLRRILLDYSDALAVNILKQVAEALPDDDGEARALIVELKLFEGINPPQNTHVDLVMFNLGGKLRNEKMYRALVEKAGLRVVKYHVRAGDPHCVVECAKA</sequence>
<evidence type="ECO:0000259" key="5">
    <source>
        <dbReference type="Pfam" id="PF00891"/>
    </source>
</evidence>
<name>A0AAN6X9D6_9PEZI</name>
<evidence type="ECO:0000313" key="7">
    <source>
        <dbReference type="Proteomes" id="UP001303160"/>
    </source>
</evidence>
<dbReference type="Proteomes" id="UP001303160">
    <property type="component" value="Unassembled WGS sequence"/>
</dbReference>
<proteinExistence type="predicted"/>
<keyword evidence="2" id="KW-0808">Transferase</keyword>
<dbReference type="InterPro" id="IPR029063">
    <property type="entry name" value="SAM-dependent_MTases_sf"/>
</dbReference>
<evidence type="ECO:0000313" key="6">
    <source>
        <dbReference type="EMBL" id="KAK4195421.1"/>
    </source>
</evidence>
<dbReference type="InterPro" id="IPR001077">
    <property type="entry name" value="COMT_C"/>
</dbReference>